<protein>
    <submittedName>
        <fullName evidence="3">Uncharacterized protein</fullName>
    </submittedName>
</protein>
<gene>
    <name evidence="3" type="ORF">N7492_000093</name>
</gene>
<feature type="chain" id="PRO_5040832176" evidence="2">
    <location>
        <begin position="18"/>
        <end position="79"/>
    </location>
</feature>
<sequence>MYRWAKIVLFRIPLDFGLNFAWSLWSDISKESSQKTEDATIVGFLVRKYKSERGHLSIASKMWILVLVMTILFSSVHQT</sequence>
<proteinExistence type="predicted"/>
<reference evidence="3" key="1">
    <citation type="submission" date="2022-11" db="EMBL/GenBank/DDBJ databases">
        <authorList>
            <person name="Petersen C."/>
        </authorList>
    </citation>
    <scope>NUCLEOTIDE SEQUENCE</scope>
    <source>
        <strain evidence="3">IBT 21917</strain>
    </source>
</reference>
<feature type="transmembrane region" description="Helical" evidence="1">
    <location>
        <begin position="56"/>
        <end position="76"/>
    </location>
</feature>
<organism evidence="3 4">
    <name type="scientific">Penicillium capsulatum</name>
    <dbReference type="NCBI Taxonomy" id="69766"/>
    <lineage>
        <taxon>Eukaryota</taxon>
        <taxon>Fungi</taxon>
        <taxon>Dikarya</taxon>
        <taxon>Ascomycota</taxon>
        <taxon>Pezizomycotina</taxon>
        <taxon>Eurotiomycetes</taxon>
        <taxon>Eurotiomycetidae</taxon>
        <taxon>Eurotiales</taxon>
        <taxon>Aspergillaceae</taxon>
        <taxon>Penicillium</taxon>
    </lineage>
</organism>
<name>A0A9W9IR56_9EURO</name>
<feature type="signal peptide" evidence="2">
    <location>
        <begin position="1"/>
        <end position="17"/>
    </location>
</feature>
<evidence type="ECO:0000256" key="2">
    <source>
        <dbReference type="SAM" id="SignalP"/>
    </source>
</evidence>
<dbReference type="EMBL" id="JAPQKO010000001">
    <property type="protein sequence ID" value="KAJ5182477.1"/>
    <property type="molecule type" value="Genomic_DNA"/>
</dbReference>
<dbReference type="AlphaFoldDB" id="A0A9W9IR56"/>
<evidence type="ECO:0000256" key="1">
    <source>
        <dbReference type="SAM" id="Phobius"/>
    </source>
</evidence>
<dbReference type="OrthoDB" id="1844152at2759"/>
<keyword evidence="1" id="KW-1133">Transmembrane helix</keyword>
<dbReference type="Proteomes" id="UP001146351">
    <property type="component" value="Unassembled WGS sequence"/>
</dbReference>
<reference evidence="3" key="2">
    <citation type="journal article" date="2023" name="IMA Fungus">
        <title>Comparative genomic study of the Penicillium genus elucidates a diverse pangenome and 15 lateral gene transfer events.</title>
        <authorList>
            <person name="Petersen C."/>
            <person name="Sorensen T."/>
            <person name="Nielsen M.R."/>
            <person name="Sondergaard T.E."/>
            <person name="Sorensen J.L."/>
            <person name="Fitzpatrick D.A."/>
            <person name="Frisvad J.C."/>
            <person name="Nielsen K.L."/>
        </authorList>
    </citation>
    <scope>NUCLEOTIDE SEQUENCE</scope>
    <source>
        <strain evidence="3">IBT 21917</strain>
    </source>
</reference>
<keyword evidence="2" id="KW-0732">Signal</keyword>
<keyword evidence="1" id="KW-0812">Transmembrane</keyword>
<evidence type="ECO:0000313" key="3">
    <source>
        <dbReference type="EMBL" id="KAJ5182477.1"/>
    </source>
</evidence>
<evidence type="ECO:0000313" key="4">
    <source>
        <dbReference type="Proteomes" id="UP001146351"/>
    </source>
</evidence>
<comment type="caution">
    <text evidence="3">The sequence shown here is derived from an EMBL/GenBank/DDBJ whole genome shotgun (WGS) entry which is preliminary data.</text>
</comment>
<accession>A0A9W9IR56</accession>
<keyword evidence="4" id="KW-1185">Reference proteome</keyword>
<keyword evidence="1" id="KW-0472">Membrane</keyword>